<dbReference type="InterPro" id="IPR000326">
    <property type="entry name" value="PAP2/HPO"/>
</dbReference>
<keyword evidence="1" id="KW-0812">Transmembrane</keyword>
<sequence length="224" mass="25105">MRVLLILLTALAICFFFYLYPQIDLVVSSFFYHNGFYLKDTIFAKIIYKLTIIILAIFGIGTLGLLLFEIVTKKEIIKKKILIYLLLSLLLGPGLLVNVVFKNHFGRARPSQIHYFGGSKKFTPAGVITHECKKNCSFTSGHAAAAFYFLALVPLFRSKKRYLVALLALLWGSIVGFVRIIQGGHFLSDVVCSAVAVFGVSYIVYILMFERKNNEAIGSNTSNE</sequence>
<dbReference type="STRING" id="1069081.SAMN05660197_1242"/>
<name>A0A1W1WT06_9BACT</name>
<dbReference type="Proteomes" id="UP000192602">
    <property type="component" value="Unassembled WGS sequence"/>
</dbReference>
<dbReference type="AlphaFoldDB" id="A0A1W1WT06"/>
<feature type="transmembrane region" description="Helical" evidence="1">
    <location>
        <begin position="81"/>
        <end position="101"/>
    </location>
</feature>
<feature type="transmembrane region" description="Helical" evidence="1">
    <location>
        <begin position="138"/>
        <end position="156"/>
    </location>
</feature>
<dbReference type="Pfam" id="PF01569">
    <property type="entry name" value="PAP2"/>
    <property type="match status" value="1"/>
</dbReference>
<organism evidence="3 4">
    <name type="scientific">Nitratiruptor tergarcus DSM 16512</name>
    <dbReference type="NCBI Taxonomy" id="1069081"/>
    <lineage>
        <taxon>Bacteria</taxon>
        <taxon>Pseudomonadati</taxon>
        <taxon>Campylobacterota</taxon>
        <taxon>Epsilonproteobacteria</taxon>
        <taxon>Nautiliales</taxon>
        <taxon>Nitratiruptoraceae</taxon>
        <taxon>Nitratiruptor</taxon>
    </lineage>
</organism>
<feature type="transmembrane region" description="Helical" evidence="1">
    <location>
        <begin position="163"/>
        <end position="181"/>
    </location>
</feature>
<dbReference type="EMBL" id="FWWZ01000001">
    <property type="protein sequence ID" value="SMC09434.1"/>
    <property type="molecule type" value="Genomic_DNA"/>
</dbReference>
<feature type="transmembrane region" description="Helical" evidence="1">
    <location>
        <begin position="45"/>
        <end position="69"/>
    </location>
</feature>
<keyword evidence="1" id="KW-0472">Membrane</keyword>
<proteinExistence type="predicted"/>
<dbReference type="InterPro" id="IPR036938">
    <property type="entry name" value="PAP2/HPO_sf"/>
</dbReference>
<dbReference type="OrthoDB" id="9813524at2"/>
<accession>A0A1W1WT06</accession>
<evidence type="ECO:0000313" key="4">
    <source>
        <dbReference type="Proteomes" id="UP000192602"/>
    </source>
</evidence>
<evidence type="ECO:0000313" key="3">
    <source>
        <dbReference type="EMBL" id="SMC09434.1"/>
    </source>
</evidence>
<keyword evidence="4" id="KW-1185">Reference proteome</keyword>
<dbReference type="SUPFAM" id="SSF48317">
    <property type="entry name" value="Acid phosphatase/Vanadium-dependent haloperoxidase"/>
    <property type="match status" value="1"/>
</dbReference>
<feature type="transmembrane region" description="Helical" evidence="1">
    <location>
        <begin position="187"/>
        <end position="208"/>
    </location>
</feature>
<evidence type="ECO:0000256" key="1">
    <source>
        <dbReference type="SAM" id="Phobius"/>
    </source>
</evidence>
<gene>
    <name evidence="3" type="ORF">SAMN05660197_1242</name>
</gene>
<dbReference type="RefSeq" id="WP_084275662.1">
    <property type="nucleotide sequence ID" value="NZ_AP026671.1"/>
</dbReference>
<dbReference type="Gene3D" id="1.20.144.10">
    <property type="entry name" value="Phosphatidic acid phosphatase type 2/haloperoxidase"/>
    <property type="match status" value="1"/>
</dbReference>
<protein>
    <submittedName>
        <fullName evidence="3">Membrane-associated enzyme, PAP2 (Acid phosphatase) superfamily</fullName>
    </submittedName>
</protein>
<keyword evidence="1" id="KW-1133">Transmembrane helix</keyword>
<evidence type="ECO:0000259" key="2">
    <source>
        <dbReference type="SMART" id="SM00014"/>
    </source>
</evidence>
<dbReference type="SMART" id="SM00014">
    <property type="entry name" value="acidPPc"/>
    <property type="match status" value="1"/>
</dbReference>
<reference evidence="4" key="1">
    <citation type="submission" date="2017-04" db="EMBL/GenBank/DDBJ databases">
        <authorList>
            <person name="Varghese N."/>
            <person name="Submissions S."/>
        </authorList>
    </citation>
    <scope>NUCLEOTIDE SEQUENCE [LARGE SCALE GENOMIC DNA]</scope>
    <source>
        <strain evidence="4">DSM 16512</strain>
    </source>
</reference>
<feature type="domain" description="Phosphatidic acid phosphatase type 2/haloperoxidase" evidence="2">
    <location>
        <begin position="85"/>
        <end position="205"/>
    </location>
</feature>